<name>A0A1B6NWD0_9ZZZZ</name>
<evidence type="ECO:0000313" key="1">
    <source>
        <dbReference type="EMBL" id="KTF07756.1"/>
    </source>
</evidence>
<dbReference type="InterPro" id="IPR001036">
    <property type="entry name" value="Acrflvin-R"/>
</dbReference>
<accession>A0A1B6NWD0</accession>
<dbReference type="GO" id="GO:0042910">
    <property type="term" value="F:xenobiotic transmembrane transporter activity"/>
    <property type="evidence" value="ECO:0007669"/>
    <property type="project" value="TreeGrafter"/>
</dbReference>
<organism evidence="1">
    <name type="scientific">marine sediment metagenome</name>
    <dbReference type="NCBI Taxonomy" id="412755"/>
    <lineage>
        <taxon>unclassified sequences</taxon>
        <taxon>metagenomes</taxon>
        <taxon>ecological metagenomes</taxon>
    </lineage>
</organism>
<comment type="caution">
    <text evidence="1">The sequence shown here is derived from an EMBL/GenBank/DDBJ whole genome shotgun (WGS) entry which is preliminary data.</text>
</comment>
<proteinExistence type="predicted"/>
<dbReference type="PANTHER" id="PTHR32063:SF0">
    <property type="entry name" value="SWARMING MOTILITY PROTEIN SWRC"/>
    <property type="match status" value="1"/>
</dbReference>
<dbReference type="Gene3D" id="3.30.2090.10">
    <property type="entry name" value="Multidrug efflux transporter AcrB TolC docking domain, DN and DC subdomains"/>
    <property type="match status" value="1"/>
</dbReference>
<gene>
    <name evidence="1" type="ORF">MGSAQ_000752</name>
</gene>
<dbReference type="Gene3D" id="1.20.1640.10">
    <property type="entry name" value="Multidrug efflux transporter AcrB transmembrane domain"/>
    <property type="match status" value="1"/>
</dbReference>
<dbReference type="GO" id="GO:0005886">
    <property type="term" value="C:plasma membrane"/>
    <property type="evidence" value="ECO:0007669"/>
    <property type="project" value="TreeGrafter"/>
</dbReference>
<dbReference type="AlphaFoldDB" id="A0A1B6NWD0"/>
<sequence length="140" mass="14678">MSDIADALSLAPFDVPAGSIQSAEQALIVRADATSVSAEDVGNIVVSGDIRINDVASVYFGPADTTSVVRLDGTPVIGVGVIRQASSNTIEISDEVLAMVKDLDKRFTDMHITVTADDAEFIRDSVKEVVISLSLTVALV</sequence>
<dbReference type="SUPFAM" id="SSF82714">
    <property type="entry name" value="Multidrug efflux transporter AcrB TolC docking domain, DN and DC subdomains"/>
    <property type="match status" value="1"/>
</dbReference>
<reference evidence="1" key="1">
    <citation type="submission" date="2013-11" db="EMBL/GenBank/DDBJ databases">
        <title>Microbial diversity, functional groups and degradation webs in Northern and Southern Mediterranean and Red Sea marine crude oil polluted sites.</title>
        <authorList>
            <person name="Daffonchio D."/>
            <person name="Mapelli F."/>
            <person name="Ferrer M."/>
            <person name="Richter M."/>
            <person name="Cherif A."/>
            <person name="Malkawi H.I."/>
            <person name="Yakimov M.M."/>
            <person name="Abdel-Fattah Y.R."/>
            <person name="Blaghen M."/>
            <person name="Golyshin P.N."/>
            <person name="Kalogerakis N."/>
            <person name="Boon N."/>
            <person name="Magagnini M."/>
            <person name="Fava F."/>
        </authorList>
    </citation>
    <scope>NUCLEOTIDE SEQUENCE</scope>
</reference>
<protein>
    <submittedName>
        <fullName evidence="1">Acriflavin resistance protein</fullName>
    </submittedName>
</protein>
<dbReference type="PANTHER" id="PTHR32063">
    <property type="match status" value="1"/>
</dbReference>
<dbReference type="EMBL" id="AYSL01000353">
    <property type="protein sequence ID" value="KTF07756.1"/>
    <property type="molecule type" value="Genomic_DNA"/>
</dbReference>
<dbReference type="Pfam" id="PF00873">
    <property type="entry name" value="ACR_tran"/>
    <property type="match status" value="1"/>
</dbReference>
<dbReference type="InterPro" id="IPR027463">
    <property type="entry name" value="AcrB_DN_DC_subdom"/>
</dbReference>
<dbReference type="Gene3D" id="3.30.70.1320">
    <property type="entry name" value="Multidrug efflux transporter AcrB pore domain like"/>
    <property type="match status" value="1"/>
</dbReference>
<dbReference type="SUPFAM" id="SSF82693">
    <property type="entry name" value="Multidrug efflux transporter AcrB pore domain, PN1, PN2, PC1 and PC2 subdomains"/>
    <property type="match status" value="1"/>
</dbReference>